<keyword evidence="2" id="KW-1185">Reference proteome</keyword>
<proteinExistence type="predicted"/>
<gene>
    <name evidence="1" type="ORF">PDIGIT_LOCUS10890</name>
</gene>
<name>A0A9W4XRA3_9PLEO</name>
<organism evidence="1 2">
    <name type="scientific">Periconia digitata</name>
    <dbReference type="NCBI Taxonomy" id="1303443"/>
    <lineage>
        <taxon>Eukaryota</taxon>
        <taxon>Fungi</taxon>
        <taxon>Dikarya</taxon>
        <taxon>Ascomycota</taxon>
        <taxon>Pezizomycotina</taxon>
        <taxon>Dothideomycetes</taxon>
        <taxon>Pleosporomycetidae</taxon>
        <taxon>Pleosporales</taxon>
        <taxon>Massarineae</taxon>
        <taxon>Periconiaceae</taxon>
        <taxon>Periconia</taxon>
    </lineage>
</organism>
<evidence type="ECO:0000313" key="1">
    <source>
        <dbReference type="EMBL" id="CAI6337775.1"/>
    </source>
</evidence>
<accession>A0A9W4XRA3</accession>
<reference evidence="1" key="1">
    <citation type="submission" date="2023-01" db="EMBL/GenBank/DDBJ databases">
        <authorList>
            <person name="Van Ghelder C."/>
            <person name="Rancurel C."/>
        </authorList>
    </citation>
    <scope>NUCLEOTIDE SEQUENCE</scope>
    <source>
        <strain evidence="1">CNCM I-4278</strain>
    </source>
</reference>
<evidence type="ECO:0000313" key="2">
    <source>
        <dbReference type="Proteomes" id="UP001152607"/>
    </source>
</evidence>
<sequence length="190" mass="22033">MHTPHMLQIPKFFTTKTHPPLIYPQASSTTHNPIFNTKYLSTIAPYNLHRHTTSKTLQHQPFTHHPSYITLPPRNFPFTRKKTTSNLISARYALSSIFANLELHSLLSQGMLNRYPCSYMNYLILYVLSTSQSRLTRNLRLISPCLYRNYLIFYLGLLYALLTSQNHLTRDLRLLPLLISPVYSPCIIPA</sequence>
<comment type="caution">
    <text evidence="1">The sequence shown here is derived from an EMBL/GenBank/DDBJ whole genome shotgun (WGS) entry which is preliminary data.</text>
</comment>
<dbReference type="Proteomes" id="UP001152607">
    <property type="component" value="Unassembled WGS sequence"/>
</dbReference>
<protein>
    <submittedName>
        <fullName evidence="1">Uncharacterized protein</fullName>
    </submittedName>
</protein>
<dbReference type="EMBL" id="CAOQHR010000007">
    <property type="protein sequence ID" value="CAI6337775.1"/>
    <property type="molecule type" value="Genomic_DNA"/>
</dbReference>
<dbReference type="AlphaFoldDB" id="A0A9W4XRA3"/>